<dbReference type="SUPFAM" id="SSF50447">
    <property type="entry name" value="Translation proteins"/>
    <property type="match status" value="1"/>
</dbReference>
<dbReference type="AlphaFoldDB" id="A0AAD1XB91"/>
<keyword evidence="7 8" id="KW-0342">GTP-binding</keyword>
<name>A0AAD1XB91_EUPCR</name>
<evidence type="ECO:0000256" key="3">
    <source>
        <dbReference type="ARBA" id="ARBA00022490"/>
    </source>
</evidence>
<proteinExistence type="inferred from homology"/>
<dbReference type="NCBIfam" id="TIGR00483">
    <property type="entry name" value="EF-1_alpha"/>
    <property type="match status" value="1"/>
</dbReference>
<accession>A0AAD1XB91</accession>
<dbReference type="SUPFAM" id="SSF50465">
    <property type="entry name" value="EF-Tu/eEF-1alpha/eIF2-gamma C-terminal domain"/>
    <property type="match status" value="1"/>
</dbReference>
<dbReference type="SUPFAM" id="SSF52540">
    <property type="entry name" value="P-loop containing nucleoside triphosphate hydrolases"/>
    <property type="match status" value="1"/>
</dbReference>
<dbReference type="Proteomes" id="UP001295684">
    <property type="component" value="Unassembled WGS sequence"/>
</dbReference>
<dbReference type="PROSITE" id="PS00301">
    <property type="entry name" value="G_TR_1"/>
    <property type="match status" value="1"/>
</dbReference>
<evidence type="ECO:0000256" key="2">
    <source>
        <dbReference type="ARBA" id="ARBA00007249"/>
    </source>
</evidence>
<evidence type="ECO:0000256" key="8">
    <source>
        <dbReference type="RuleBase" id="RU000325"/>
    </source>
</evidence>
<evidence type="ECO:0000256" key="5">
    <source>
        <dbReference type="ARBA" id="ARBA00022768"/>
    </source>
</evidence>
<comment type="similarity">
    <text evidence="2 8">Belongs to the TRAFAC class translation factor GTPase superfamily. Classic translation factor GTPase family. EF-Tu/EF-1A subfamily.</text>
</comment>
<keyword evidence="5 8" id="KW-0251">Elongation factor</keyword>
<dbReference type="Pfam" id="PF22594">
    <property type="entry name" value="GTP-eEF1A_C"/>
    <property type="match status" value="1"/>
</dbReference>
<evidence type="ECO:0000256" key="7">
    <source>
        <dbReference type="ARBA" id="ARBA00023134"/>
    </source>
</evidence>
<dbReference type="PRINTS" id="PR00315">
    <property type="entry name" value="ELONGATNFCT"/>
</dbReference>
<dbReference type="GO" id="GO:0005737">
    <property type="term" value="C:cytoplasm"/>
    <property type="evidence" value="ECO:0007669"/>
    <property type="project" value="UniProtKB-SubCell"/>
</dbReference>
<comment type="subcellular location">
    <subcellularLocation>
        <location evidence="1">Cytoplasm</location>
    </subcellularLocation>
</comment>
<dbReference type="NCBIfam" id="NF008969">
    <property type="entry name" value="PRK12317.1"/>
    <property type="match status" value="1"/>
</dbReference>
<dbReference type="EMBL" id="CAMPGE010009025">
    <property type="protein sequence ID" value="CAI2367900.1"/>
    <property type="molecule type" value="Genomic_DNA"/>
</dbReference>
<evidence type="ECO:0000259" key="9">
    <source>
        <dbReference type="PROSITE" id="PS51722"/>
    </source>
</evidence>
<dbReference type="CDD" id="cd03693">
    <property type="entry name" value="EF1_alpha_II"/>
    <property type="match status" value="1"/>
</dbReference>
<protein>
    <recommendedName>
        <fullName evidence="8">Elongation factor 1-alpha</fullName>
    </recommendedName>
</protein>
<dbReference type="FunFam" id="2.40.30.10:FF:000005">
    <property type="entry name" value="Elongation factor 1-alpha"/>
    <property type="match status" value="1"/>
</dbReference>
<dbReference type="Gene3D" id="2.40.30.10">
    <property type="entry name" value="Translation factors"/>
    <property type="match status" value="2"/>
</dbReference>
<dbReference type="InterPro" id="IPR031157">
    <property type="entry name" value="G_TR_CS"/>
</dbReference>
<evidence type="ECO:0000256" key="6">
    <source>
        <dbReference type="ARBA" id="ARBA00022917"/>
    </source>
</evidence>
<comment type="function">
    <text evidence="8">This protein promotes the GTP-dependent binding of aminoacyl-tRNA to the A-site of ribosomes during protein biosynthesis.</text>
</comment>
<dbReference type="FunFam" id="3.40.50.300:FF:000255">
    <property type="entry name" value="Elongation factor 1-alpha"/>
    <property type="match status" value="1"/>
</dbReference>
<feature type="domain" description="Tr-type G" evidence="9">
    <location>
        <begin position="6"/>
        <end position="229"/>
    </location>
</feature>
<dbReference type="GO" id="GO:0003924">
    <property type="term" value="F:GTPase activity"/>
    <property type="evidence" value="ECO:0007669"/>
    <property type="project" value="UniProtKB-UniRule"/>
</dbReference>
<comment type="caution">
    <text evidence="10">The sequence shown here is derived from an EMBL/GenBank/DDBJ whole genome shotgun (WGS) entry which is preliminary data.</text>
</comment>
<sequence length="439" mass="48641">MERKEKDHLNLVVIGHVDSGKSTTTGHLIYKLGGIDERTLAKLEEKALELNKASFKYAFVLDNLKAEQERGITINCALRQFDTPSRSYTIIDAPGHKDFIKNMITGTSQADAAVLIIAAKKGEFEDGFSREGSTKDHALLAYTMGIKQAIVAINKMDTIDYDEERFNEIVENVSDHLGKIGYKKGNVKYIPISGFDGDNMMEQSENLPWFKGPTLTEALDEFKVPKRPIKKPLRIPIQDVYKIAGIGTVPVGRVETGVLKRGMEVQFTTGATSEVKSLEAHHNKLEEAEPGLNVGFNVRLEAKEIKAGHVCGDAKNDPPKNAESFIAQVIVMNHPGHIKAGYQPVLDIHTAHVATKFKTLLSKNEARTGKLIEEAPKFLKNGESGIVELVPTKPLCVEEFSKYAALGRFVIRDMKRTVAVGVIQEVIHKKETKKKASKR</sequence>
<dbReference type="Pfam" id="PF00009">
    <property type="entry name" value="GTP_EFTU"/>
    <property type="match status" value="1"/>
</dbReference>
<dbReference type="InterPro" id="IPR054696">
    <property type="entry name" value="GTP-eEF1A_C"/>
</dbReference>
<organism evidence="10 11">
    <name type="scientific">Euplotes crassus</name>
    <dbReference type="NCBI Taxonomy" id="5936"/>
    <lineage>
        <taxon>Eukaryota</taxon>
        <taxon>Sar</taxon>
        <taxon>Alveolata</taxon>
        <taxon>Ciliophora</taxon>
        <taxon>Intramacronucleata</taxon>
        <taxon>Spirotrichea</taxon>
        <taxon>Hypotrichia</taxon>
        <taxon>Euplotida</taxon>
        <taxon>Euplotidae</taxon>
        <taxon>Moneuplotes</taxon>
    </lineage>
</organism>
<keyword evidence="11" id="KW-1185">Reference proteome</keyword>
<keyword evidence="3" id="KW-0963">Cytoplasm</keyword>
<evidence type="ECO:0000256" key="4">
    <source>
        <dbReference type="ARBA" id="ARBA00022741"/>
    </source>
</evidence>
<evidence type="ECO:0000313" key="10">
    <source>
        <dbReference type="EMBL" id="CAI2367900.1"/>
    </source>
</evidence>
<dbReference type="GO" id="GO:0005525">
    <property type="term" value="F:GTP binding"/>
    <property type="evidence" value="ECO:0007669"/>
    <property type="project" value="UniProtKB-UniRule"/>
</dbReference>
<keyword evidence="6" id="KW-0648">Protein biosynthesis</keyword>
<dbReference type="InterPro" id="IPR004539">
    <property type="entry name" value="Transl_elong_EF1A_euk/arc"/>
</dbReference>
<evidence type="ECO:0000313" key="11">
    <source>
        <dbReference type="Proteomes" id="UP001295684"/>
    </source>
</evidence>
<dbReference type="InterPro" id="IPR004161">
    <property type="entry name" value="EFTu-like_2"/>
</dbReference>
<dbReference type="InterPro" id="IPR050100">
    <property type="entry name" value="TRAFAC_GTPase_members"/>
</dbReference>
<dbReference type="InterPro" id="IPR000795">
    <property type="entry name" value="T_Tr_GTP-bd_dom"/>
</dbReference>
<dbReference type="PANTHER" id="PTHR23115">
    <property type="entry name" value="TRANSLATION FACTOR"/>
    <property type="match status" value="1"/>
</dbReference>
<keyword evidence="4 8" id="KW-0547">Nucleotide-binding</keyword>
<dbReference type="CDD" id="cd01883">
    <property type="entry name" value="EF1_alpha"/>
    <property type="match status" value="1"/>
</dbReference>
<dbReference type="CDD" id="cd03705">
    <property type="entry name" value="EF1_alpha_III"/>
    <property type="match status" value="1"/>
</dbReference>
<dbReference type="InterPro" id="IPR027417">
    <property type="entry name" value="P-loop_NTPase"/>
</dbReference>
<dbReference type="PROSITE" id="PS51722">
    <property type="entry name" value="G_TR_2"/>
    <property type="match status" value="1"/>
</dbReference>
<dbReference type="InterPro" id="IPR009000">
    <property type="entry name" value="Transl_B-barrel_sf"/>
</dbReference>
<reference evidence="10" key="1">
    <citation type="submission" date="2023-07" db="EMBL/GenBank/DDBJ databases">
        <authorList>
            <consortium name="AG Swart"/>
            <person name="Singh M."/>
            <person name="Singh A."/>
            <person name="Seah K."/>
            <person name="Emmerich C."/>
        </authorList>
    </citation>
    <scope>NUCLEOTIDE SEQUENCE</scope>
    <source>
        <strain evidence="10">DP1</strain>
    </source>
</reference>
<evidence type="ECO:0000256" key="1">
    <source>
        <dbReference type="ARBA" id="ARBA00004496"/>
    </source>
</evidence>
<dbReference type="Gene3D" id="3.40.50.300">
    <property type="entry name" value="P-loop containing nucleotide triphosphate hydrolases"/>
    <property type="match status" value="1"/>
</dbReference>
<dbReference type="Pfam" id="PF03144">
    <property type="entry name" value="GTP_EFTU_D2"/>
    <property type="match status" value="1"/>
</dbReference>
<dbReference type="GO" id="GO:0003746">
    <property type="term" value="F:translation elongation factor activity"/>
    <property type="evidence" value="ECO:0007669"/>
    <property type="project" value="UniProtKB-UniRule"/>
</dbReference>
<gene>
    <name evidence="10" type="ORF">ECRASSUSDP1_LOCUS9189</name>
</gene>
<dbReference type="InterPro" id="IPR009001">
    <property type="entry name" value="Transl_elong_EF1A/Init_IF2_C"/>
</dbReference>